<dbReference type="PRINTS" id="PR00409">
    <property type="entry name" value="PHDIOXRDTASE"/>
</dbReference>
<dbReference type="Pfam" id="PF00970">
    <property type="entry name" value="FAD_binding_6"/>
    <property type="match status" value="1"/>
</dbReference>
<dbReference type="PANTHER" id="PTHR47354">
    <property type="entry name" value="NADH OXIDOREDUCTASE HCR"/>
    <property type="match status" value="1"/>
</dbReference>
<dbReference type="PATRIC" id="fig|762967.3.peg.1939"/>
<evidence type="ECO:0000259" key="3">
    <source>
        <dbReference type="PROSITE" id="PS51384"/>
    </source>
</evidence>
<comment type="caution">
    <text evidence="4">The sequence shown here is derived from an EMBL/GenBank/DDBJ whole genome shotgun (WGS) entry which is preliminary data.</text>
</comment>
<dbReference type="RefSeq" id="WP_008543888.1">
    <property type="nucleotide sequence ID" value="NZ_JH605019.1"/>
</dbReference>
<evidence type="ECO:0000313" key="5">
    <source>
        <dbReference type="Proteomes" id="UP000004956"/>
    </source>
</evidence>
<keyword evidence="2" id="KW-0411">Iron-sulfur</keyword>
<dbReference type="Pfam" id="PF00175">
    <property type="entry name" value="NAD_binding_1"/>
    <property type="match status" value="1"/>
</dbReference>
<keyword evidence="2" id="KW-0001">2Fe-2S</keyword>
<keyword evidence="2" id="KW-0479">Metal-binding</keyword>
<accession>H3KI58</accession>
<dbReference type="Proteomes" id="UP000004956">
    <property type="component" value="Unassembled WGS sequence"/>
</dbReference>
<dbReference type="SUPFAM" id="SSF52343">
    <property type="entry name" value="Ferredoxin reductase-like, C-terminal NADP-linked domain"/>
    <property type="match status" value="1"/>
</dbReference>
<dbReference type="InterPro" id="IPR017927">
    <property type="entry name" value="FAD-bd_FR_type"/>
</dbReference>
<keyword evidence="2" id="KW-0408">Iron</keyword>
<evidence type="ECO:0000256" key="1">
    <source>
        <dbReference type="ARBA" id="ARBA00001974"/>
    </source>
</evidence>
<comment type="cofactor">
    <cofactor evidence="1">
        <name>FAD</name>
        <dbReference type="ChEBI" id="CHEBI:57692"/>
    </cofactor>
</comment>
<dbReference type="PANTHER" id="PTHR47354:SF5">
    <property type="entry name" value="PROTEIN RFBI"/>
    <property type="match status" value="1"/>
</dbReference>
<dbReference type="PROSITE" id="PS51384">
    <property type="entry name" value="FAD_FR"/>
    <property type="match status" value="1"/>
</dbReference>
<sequence>MFGLHWGSGESQAKPVEKKPVWTGWKNFKVLNKETECEDVIRFNLVPEDGAMPDFKAGQSIGIRTDDYAPRAFTLCGTPADGCYRLVVKRFTGETGKLAQHLCQNVRVGDTLEVSEPVGAFTLVEGETPLVMIAEGIGITAIVSLLSEIATREPLRRVHVVYATKNGSNFPLREELKRLMTELPNAGLAVFYSEPHHDERAGRDFDVHGKLDISLLRAVCLEHDADFYLCGSEKSMEEVRKALHALKNVPESRIHEQIYVAKR</sequence>
<evidence type="ECO:0000313" key="4">
    <source>
        <dbReference type="EMBL" id="EHY30198.1"/>
    </source>
</evidence>
<dbReference type="HOGENOM" id="CLU_003827_14_4_4"/>
<organism evidence="4 5">
    <name type="scientific">Sutterella parvirubra YIT 11816</name>
    <dbReference type="NCBI Taxonomy" id="762967"/>
    <lineage>
        <taxon>Bacteria</taxon>
        <taxon>Pseudomonadati</taxon>
        <taxon>Pseudomonadota</taxon>
        <taxon>Betaproteobacteria</taxon>
        <taxon>Burkholderiales</taxon>
        <taxon>Sutterellaceae</taxon>
        <taxon>Sutterella</taxon>
    </lineage>
</organism>
<dbReference type="InterPro" id="IPR008333">
    <property type="entry name" value="Cbr1-like_FAD-bd_dom"/>
</dbReference>
<dbReference type="InterPro" id="IPR050415">
    <property type="entry name" value="MRET"/>
</dbReference>
<dbReference type="GO" id="GO:0051537">
    <property type="term" value="F:2 iron, 2 sulfur cluster binding"/>
    <property type="evidence" value="ECO:0007669"/>
    <property type="project" value="UniProtKB-KW"/>
</dbReference>
<gene>
    <name evidence="4" type="ORF">HMPREF9440_02460</name>
</gene>
<name>H3KI58_9BURK</name>
<reference evidence="4 5" key="1">
    <citation type="submission" date="2011-11" db="EMBL/GenBank/DDBJ databases">
        <authorList>
            <person name="Weinstock G."/>
            <person name="Sodergren E."/>
            <person name="Clifton S."/>
            <person name="Fulton L."/>
            <person name="Fulton B."/>
            <person name="Courtney L."/>
            <person name="Fronick C."/>
            <person name="Harrison M."/>
            <person name="Strong C."/>
            <person name="Farmer C."/>
            <person name="Delahaunty K."/>
            <person name="Markovic C."/>
            <person name="Hall O."/>
            <person name="Minx P."/>
            <person name="Tomlinson C."/>
            <person name="Mitreva M."/>
            <person name="Hou S."/>
            <person name="Chen J."/>
            <person name="Wollam A."/>
            <person name="Pepin K.H."/>
            <person name="Johnson M."/>
            <person name="Bhonagiri V."/>
            <person name="Zhang X."/>
            <person name="Suruliraj S."/>
            <person name="Warren W."/>
            <person name="Chinwalla A."/>
            <person name="Mardis E.R."/>
            <person name="Wilson R.K."/>
        </authorList>
    </citation>
    <scope>NUCLEOTIDE SEQUENCE [LARGE SCALE GENOMIC DNA]</scope>
    <source>
        <strain evidence="4 5">YIT 11816</strain>
    </source>
</reference>
<dbReference type="GO" id="GO:0016491">
    <property type="term" value="F:oxidoreductase activity"/>
    <property type="evidence" value="ECO:0007669"/>
    <property type="project" value="InterPro"/>
</dbReference>
<proteinExistence type="predicted"/>
<dbReference type="EMBL" id="AFBQ01000377">
    <property type="protein sequence ID" value="EHY30198.1"/>
    <property type="molecule type" value="Genomic_DNA"/>
</dbReference>
<feature type="domain" description="FAD-binding FR-type" evidence="3">
    <location>
        <begin position="23"/>
        <end position="124"/>
    </location>
</feature>
<protein>
    <submittedName>
        <fullName evidence="4">Oxidoreductase, FAD-binding protein</fullName>
    </submittedName>
</protein>
<dbReference type="SUPFAM" id="SSF63380">
    <property type="entry name" value="Riboflavin synthase domain-like"/>
    <property type="match status" value="1"/>
</dbReference>
<dbReference type="Gene3D" id="2.40.30.10">
    <property type="entry name" value="Translation factors"/>
    <property type="match status" value="1"/>
</dbReference>
<evidence type="ECO:0000256" key="2">
    <source>
        <dbReference type="ARBA" id="ARBA00022714"/>
    </source>
</evidence>
<dbReference type="InterPro" id="IPR039261">
    <property type="entry name" value="FNR_nucleotide-bd"/>
</dbReference>
<dbReference type="Gene3D" id="3.40.50.80">
    <property type="entry name" value="Nucleotide-binding domain of ferredoxin-NADP reductase (FNR) module"/>
    <property type="match status" value="1"/>
</dbReference>
<dbReference type="InterPro" id="IPR001433">
    <property type="entry name" value="OxRdtase_FAD/NAD-bd"/>
</dbReference>
<dbReference type="OrthoDB" id="9796486at2"/>
<keyword evidence="5" id="KW-1185">Reference proteome</keyword>
<dbReference type="AlphaFoldDB" id="H3KI58"/>
<dbReference type="CDD" id="cd06184">
    <property type="entry name" value="flavohem_like_fad_nad_binding"/>
    <property type="match status" value="1"/>
</dbReference>
<dbReference type="InterPro" id="IPR017938">
    <property type="entry name" value="Riboflavin_synthase-like_b-brl"/>
</dbReference>
<dbReference type="STRING" id="762967.HMPREF9440_02460"/>